<comment type="caution">
    <text evidence="1">The sequence shown here is derived from an EMBL/GenBank/DDBJ whole genome shotgun (WGS) entry which is preliminary data.</text>
</comment>
<organism evidence="1 2">
    <name type="scientific">Arxiozyma heterogenica</name>
    <dbReference type="NCBI Taxonomy" id="278026"/>
    <lineage>
        <taxon>Eukaryota</taxon>
        <taxon>Fungi</taxon>
        <taxon>Dikarya</taxon>
        <taxon>Ascomycota</taxon>
        <taxon>Saccharomycotina</taxon>
        <taxon>Saccharomycetes</taxon>
        <taxon>Saccharomycetales</taxon>
        <taxon>Saccharomycetaceae</taxon>
        <taxon>Arxiozyma</taxon>
    </lineage>
</organism>
<reference evidence="2" key="1">
    <citation type="submission" date="2023-07" db="EMBL/GenBank/DDBJ databases">
        <title>A draft genome of Kazachstania heterogenica Y-27499.</title>
        <authorList>
            <person name="Donic C."/>
            <person name="Kralova J.S."/>
            <person name="Fidel L."/>
            <person name="Ben-Dor S."/>
            <person name="Jung S."/>
        </authorList>
    </citation>
    <scope>NUCLEOTIDE SEQUENCE [LARGE SCALE GENOMIC DNA]</scope>
    <source>
        <strain evidence="2">Y27499</strain>
    </source>
</reference>
<gene>
    <name evidence="1" type="ORF">RI543_003561</name>
</gene>
<dbReference type="AlphaFoldDB" id="A0AAN7WPA1"/>
<protein>
    <submittedName>
        <fullName evidence="1">Uncharacterized protein</fullName>
    </submittedName>
</protein>
<dbReference type="Proteomes" id="UP001306508">
    <property type="component" value="Unassembled WGS sequence"/>
</dbReference>
<accession>A0AAN7WPA1</accession>
<evidence type="ECO:0000313" key="1">
    <source>
        <dbReference type="EMBL" id="KAK5778942.1"/>
    </source>
</evidence>
<proteinExistence type="predicted"/>
<evidence type="ECO:0000313" key="2">
    <source>
        <dbReference type="Proteomes" id="UP001306508"/>
    </source>
</evidence>
<dbReference type="PANTHER" id="PTHR10285">
    <property type="entry name" value="URIDINE KINASE"/>
    <property type="match status" value="1"/>
</dbReference>
<dbReference type="Gene3D" id="3.40.50.300">
    <property type="entry name" value="P-loop containing nucleotide triphosphate hydrolases"/>
    <property type="match status" value="1"/>
</dbReference>
<dbReference type="SUPFAM" id="SSF52540">
    <property type="entry name" value="P-loop containing nucleoside triphosphate hydrolases"/>
    <property type="match status" value="1"/>
</dbReference>
<keyword evidence="2" id="KW-1185">Reference proteome</keyword>
<name>A0AAN7WPA1_9SACH</name>
<dbReference type="InterPro" id="IPR027417">
    <property type="entry name" value="P-loop_NTPase"/>
</dbReference>
<sequence length="347" mass="39744">MVDIKYITDEILNFYENKFQTNYRICVLIVGPPGSGKSTIANKLRDNINKKYSQTEKEHALSLHTQPKKDSRKTQSVLNYMLEGMEEASDDLKQTLNENKGIFPFLVEDYSFKPKKITSVNNTMVLGRGGTPNAMKLVLSPSEETCKKLQKFAEVIPMDGFHLSRHCLDQVADPVQAYKRRGSPQTFDSNNFLQLIKIIKKTMTLRPNNVKENLNIFEKAIQSSREDIPSIYIPGFDHSLKDPTQNAYCISNSTRIIILEGLYLFHKDENWKSIYPILKESDAIISYYIDIDLNVTELRVAKRHLESGLVNTVEEGKEKFCANDRLNALLVEKSKEGIENLKIIRND</sequence>
<dbReference type="EMBL" id="JAWIZZ010000048">
    <property type="protein sequence ID" value="KAK5778942.1"/>
    <property type="molecule type" value="Genomic_DNA"/>
</dbReference>